<name>A0A1F6C2R4_9BACT</name>
<dbReference type="EMBL" id="MFKM01000014">
    <property type="protein sequence ID" value="OGG43441.1"/>
    <property type="molecule type" value="Genomic_DNA"/>
</dbReference>
<proteinExistence type="predicted"/>
<dbReference type="AlphaFoldDB" id="A0A1F6C2R4"/>
<sequence length="64" mass="7952">MDKIKLVLRKFKGENININIKKLSGEWEGFYRIRFGRLRIIIEFQFERNRAYIEEIDWRGNVYK</sequence>
<dbReference type="Gene3D" id="3.30.2310.20">
    <property type="entry name" value="RelE-like"/>
    <property type="match status" value="1"/>
</dbReference>
<gene>
    <name evidence="1" type="ORF">A3G50_01940</name>
</gene>
<comment type="caution">
    <text evidence="1">The sequence shown here is derived from an EMBL/GenBank/DDBJ whole genome shotgun (WGS) entry which is preliminary data.</text>
</comment>
<protein>
    <submittedName>
        <fullName evidence="1">Uncharacterized protein</fullName>
    </submittedName>
</protein>
<evidence type="ECO:0000313" key="2">
    <source>
        <dbReference type="Proteomes" id="UP000176633"/>
    </source>
</evidence>
<reference evidence="1 2" key="1">
    <citation type="journal article" date="2016" name="Nat. Commun.">
        <title>Thousands of microbial genomes shed light on interconnected biogeochemical processes in an aquifer system.</title>
        <authorList>
            <person name="Anantharaman K."/>
            <person name="Brown C.T."/>
            <person name="Hug L.A."/>
            <person name="Sharon I."/>
            <person name="Castelle C.J."/>
            <person name="Probst A.J."/>
            <person name="Thomas B.C."/>
            <person name="Singh A."/>
            <person name="Wilkins M.J."/>
            <person name="Karaoz U."/>
            <person name="Brodie E.L."/>
            <person name="Williams K.H."/>
            <person name="Hubbard S.S."/>
            <person name="Banfield J.F."/>
        </authorList>
    </citation>
    <scope>NUCLEOTIDE SEQUENCE [LARGE SCALE GENOMIC DNA]</scope>
</reference>
<dbReference type="InterPro" id="IPR035093">
    <property type="entry name" value="RelE/ParE_toxin_dom_sf"/>
</dbReference>
<dbReference type="Proteomes" id="UP000176633">
    <property type="component" value="Unassembled WGS sequence"/>
</dbReference>
<organism evidence="1 2">
    <name type="scientific">Candidatus Jorgensenbacteria bacterium RIFCSPLOWO2_12_FULL_42_11</name>
    <dbReference type="NCBI Taxonomy" id="1798473"/>
    <lineage>
        <taxon>Bacteria</taxon>
        <taxon>Candidatus Joergenseniibacteriota</taxon>
    </lineage>
</organism>
<evidence type="ECO:0000313" key="1">
    <source>
        <dbReference type="EMBL" id="OGG43441.1"/>
    </source>
</evidence>
<accession>A0A1F6C2R4</accession>
<dbReference type="SUPFAM" id="SSF143011">
    <property type="entry name" value="RelE-like"/>
    <property type="match status" value="1"/>
</dbReference>